<dbReference type="Gene3D" id="3.90.70.10">
    <property type="entry name" value="Cysteine proteinases"/>
    <property type="match status" value="1"/>
</dbReference>
<dbReference type="PIRSF" id="PIRSF032442">
    <property type="entry name" value="UCP032442"/>
    <property type="match status" value="1"/>
</dbReference>
<dbReference type="PANTHER" id="PTHR37806:SF1">
    <property type="entry name" value="PEPTIDASE C39-LIKE DOMAIN-CONTAINING PROTEIN"/>
    <property type="match status" value="1"/>
</dbReference>
<organism evidence="3 4">
    <name type="scientific">Sporolactobacillus shoreae</name>
    <dbReference type="NCBI Taxonomy" id="1465501"/>
    <lineage>
        <taxon>Bacteria</taxon>
        <taxon>Bacillati</taxon>
        <taxon>Bacillota</taxon>
        <taxon>Bacilli</taxon>
        <taxon>Bacillales</taxon>
        <taxon>Sporolactobacillaceae</taxon>
        <taxon>Sporolactobacillus</taxon>
    </lineage>
</organism>
<dbReference type="InterPro" id="IPR039564">
    <property type="entry name" value="Peptidase_C39-like"/>
</dbReference>
<dbReference type="CDD" id="cd02549">
    <property type="entry name" value="Peptidase_C39A"/>
    <property type="match status" value="1"/>
</dbReference>
<dbReference type="PANTHER" id="PTHR37806">
    <property type="entry name" value="LMO0724 PROTEIN"/>
    <property type="match status" value="1"/>
</dbReference>
<dbReference type="EMBL" id="SRJD01000011">
    <property type="protein sequence ID" value="TGA97819.1"/>
    <property type="molecule type" value="Genomic_DNA"/>
</dbReference>
<feature type="region of interest" description="Disordered" evidence="1">
    <location>
        <begin position="38"/>
        <end position="80"/>
    </location>
</feature>
<evidence type="ECO:0000313" key="4">
    <source>
        <dbReference type="Proteomes" id="UP000298347"/>
    </source>
</evidence>
<protein>
    <recommendedName>
        <fullName evidence="2">Peptidase C39-like domain-containing protein</fullName>
    </recommendedName>
</protein>
<comment type="caution">
    <text evidence="3">The sequence shown here is derived from an EMBL/GenBank/DDBJ whole genome shotgun (WGS) entry which is preliminary data.</text>
</comment>
<accession>A0A4Z0GMQ6</accession>
<dbReference type="RefSeq" id="WP_135348751.1">
    <property type="nucleotide sequence ID" value="NZ_SRJD01000011.1"/>
</dbReference>
<name>A0A4Z0GMQ6_9BACL</name>
<feature type="domain" description="Peptidase C39-like" evidence="2">
    <location>
        <begin position="90"/>
        <end position="249"/>
    </location>
</feature>
<reference evidence="3 4" key="1">
    <citation type="journal article" date="2015" name="Int. J. Syst. Evol. Microbiol.">
        <title>Sporolactobacillus shoreae sp. nov. and Sporolactobacillus spathodeae sp. nov., two spore-forming lactic acid bacteria isolated from tree barks in Thailand.</title>
        <authorList>
            <person name="Thamacharoensuk T."/>
            <person name="Kitahara M."/>
            <person name="Ohkuma M."/>
            <person name="Thongchul N."/>
            <person name="Tanasupawat S."/>
        </authorList>
    </citation>
    <scope>NUCLEOTIDE SEQUENCE [LARGE SCALE GENOMIC DNA]</scope>
    <source>
        <strain evidence="3 4">BK92</strain>
    </source>
</reference>
<evidence type="ECO:0000313" key="3">
    <source>
        <dbReference type="EMBL" id="TGA97819.1"/>
    </source>
</evidence>
<dbReference type="Proteomes" id="UP000298347">
    <property type="component" value="Unassembled WGS sequence"/>
</dbReference>
<sequence>MNSGIKNAGIIFLILLSVILLMTHLVVKEYVIAAKSPRSGESQRVTVPSEKKKQKPQTPKVPKTSQKPQPKKEVKKQDKPLPKEIHLIEPFVSQKPELPNGCEISSLAMLLRSAGISADKMVLADQMPKVPFSSGGYNGNPNEGFVGNMYHGSKDNPGLAVYHRPVANLARQYLGNRVEDLTGSSWSEIEKQIVAGRPVWVITSINFQPVPESQWVNWHTRQGNIRISFMEHSVLVTGYGQKFVYFNNPLSDEGNSRADKSDFISAWKQFGSQAITYGPK</sequence>
<keyword evidence="4" id="KW-1185">Reference proteome</keyword>
<feature type="compositionally biased region" description="Low complexity" evidence="1">
    <location>
        <begin position="56"/>
        <end position="68"/>
    </location>
</feature>
<gene>
    <name evidence="3" type="ORF">E4665_10500</name>
</gene>
<dbReference type="InterPro" id="IPR039563">
    <property type="entry name" value="Peptidase_C39_single_dom"/>
</dbReference>
<dbReference type="OrthoDB" id="1164310at2"/>
<dbReference type="Pfam" id="PF13529">
    <property type="entry name" value="Peptidase_C39_2"/>
    <property type="match status" value="1"/>
</dbReference>
<evidence type="ECO:0000259" key="2">
    <source>
        <dbReference type="Pfam" id="PF13529"/>
    </source>
</evidence>
<dbReference type="AlphaFoldDB" id="A0A4Z0GMQ6"/>
<evidence type="ECO:0000256" key="1">
    <source>
        <dbReference type="SAM" id="MobiDB-lite"/>
    </source>
</evidence>
<feature type="compositionally biased region" description="Basic and acidic residues" evidence="1">
    <location>
        <begin position="70"/>
        <end position="80"/>
    </location>
</feature>
<proteinExistence type="predicted"/>
<dbReference type="InterPro" id="IPR016997">
    <property type="entry name" value="UCP032442"/>
</dbReference>